<evidence type="ECO:0000256" key="1">
    <source>
        <dbReference type="ARBA" id="ARBA00007274"/>
    </source>
</evidence>
<dbReference type="CDD" id="cd03357">
    <property type="entry name" value="LbH_MAT_GAT"/>
    <property type="match status" value="1"/>
</dbReference>
<dbReference type="GO" id="GO:0005829">
    <property type="term" value="C:cytosol"/>
    <property type="evidence" value="ECO:0007669"/>
    <property type="project" value="TreeGrafter"/>
</dbReference>
<evidence type="ECO:0000313" key="6">
    <source>
        <dbReference type="Proteomes" id="UP000029585"/>
    </source>
</evidence>
<dbReference type="PATRIC" id="fig|742738.3.peg.2385"/>
<dbReference type="GO" id="GO:0016407">
    <property type="term" value="F:acetyltransferase activity"/>
    <property type="evidence" value="ECO:0007669"/>
    <property type="project" value="InterPro"/>
</dbReference>
<dbReference type="Gene3D" id="2.160.10.10">
    <property type="entry name" value="Hexapeptide repeat proteins"/>
    <property type="match status" value="1"/>
</dbReference>
<dbReference type="HOGENOM" id="CLU_051638_3_2_9"/>
<reference evidence="5 6" key="1">
    <citation type="submission" date="2011-08" db="EMBL/GenBank/DDBJ databases">
        <title>The Genome Sequence of Clostridium orbiscindens 1_3_50AFAA.</title>
        <authorList>
            <consortium name="The Broad Institute Genome Sequencing Platform"/>
            <person name="Earl A."/>
            <person name="Ward D."/>
            <person name="Feldgarden M."/>
            <person name="Gevers D."/>
            <person name="Daigneault M."/>
            <person name="Strauss J."/>
            <person name="Allen-Vercoe E."/>
            <person name="Young S.K."/>
            <person name="Zeng Q."/>
            <person name="Gargeya S."/>
            <person name="Fitzgerald M."/>
            <person name="Haas B."/>
            <person name="Abouelleil A."/>
            <person name="Alvarado L."/>
            <person name="Arachchi H.M."/>
            <person name="Berlin A."/>
            <person name="Brown A."/>
            <person name="Chapman S.B."/>
            <person name="Chen Z."/>
            <person name="Dunbar C."/>
            <person name="Freedman E."/>
            <person name="Gearin G."/>
            <person name="Gellesch M."/>
            <person name="Goldberg J."/>
            <person name="Griggs A."/>
            <person name="Gujja S."/>
            <person name="Heiman D."/>
            <person name="Howarth C."/>
            <person name="Larson L."/>
            <person name="Lui A."/>
            <person name="MacDonald P.J.P."/>
            <person name="Montmayeur A."/>
            <person name="Murphy C."/>
            <person name="Neiman D."/>
            <person name="Pearson M."/>
            <person name="Priest M."/>
            <person name="Roberts A."/>
            <person name="Saif S."/>
            <person name="Shea T."/>
            <person name="Shenoy N."/>
            <person name="Sisk P."/>
            <person name="Stolte C."/>
            <person name="Sykes S."/>
            <person name="Wortman J."/>
            <person name="Nusbaum C."/>
            <person name="Birren B."/>
        </authorList>
    </citation>
    <scope>NUCLEOTIDE SEQUENCE [LARGE SCALE GENOMIC DNA]</scope>
    <source>
        <strain evidence="5 6">1_3_50AFAA</strain>
    </source>
</reference>
<keyword evidence="2" id="KW-0808">Transferase</keyword>
<dbReference type="Pfam" id="PF14602">
    <property type="entry name" value="Hexapep_2"/>
    <property type="match status" value="2"/>
</dbReference>
<dbReference type="InterPro" id="IPR024688">
    <property type="entry name" value="Mac_dom"/>
</dbReference>
<dbReference type="RefSeq" id="WP_009261229.1">
    <property type="nucleotide sequence ID" value="NZ_KN174163.1"/>
</dbReference>
<evidence type="ECO:0000256" key="3">
    <source>
        <dbReference type="ARBA" id="ARBA00023315"/>
    </source>
</evidence>
<evidence type="ECO:0000256" key="2">
    <source>
        <dbReference type="ARBA" id="ARBA00022679"/>
    </source>
</evidence>
<dbReference type="GO" id="GO:0008374">
    <property type="term" value="F:O-acyltransferase activity"/>
    <property type="evidence" value="ECO:0007669"/>
    <property type="project" value="TreeGrafter"/>
</dbReference>
<dbReference type="SMART" id="SM01266">
    <property type="entry name" value="Mac"/>
    <property type="match status" value="1"/>
</dbReference>
<dbReference type="InterPro" id="IPR001451">
    <property type="entry name" value="Hexapep"/>
</dbReference>
<dbReference type="PANTHER" id="PTHR23416:SF23">
    <property type="entry name" value="ACETYLTRANSFERASE C18B11.09C-RELATED"/>
    <property type="match status" value="1"/>
</dbReference>
<dbReference type="eggNOG" id="COG0110">
    <property type="taxonomic scope" value="Bacteria"/>
</dbReference>
<dbReference type="AlphaFoldDB" id="A0A096B7Q5"/>
<dbReference type="InterPro" id="IPR011004">
    <property type="entry name" value="Trimer_LpxA-like_sf"/>
</dbReference>
<keyword evidence="6" id="KW-1185">Reference proteome</keyword>
<dbReference type="InterPro" id="IPR051159">
    <property type="entry name" value="Hexapeptide_acetyltransf"/>
</dbReference>
<sequence>MTEEERIFRGELFASEEPELVEKKRRAHRLSQKYNETFEDDAEVREAILRELLGELGEGVCMLGPVRFHYGCHTRVGNHCFMNFNFTVQDDALVTIGDHCNFGPNVTIVTPMHPMLPDERRGMVCDDGVERFLCYAKPVTIGHDCWFGANVVVCPGVTIGENCVIGAGSVVTRDIPAGSFAAGNPARVIRPITAADTVRGRFPGIRGE</sequence>
<dbReference type="Pfam" id="PF12464">
    <property type="entry name" value="Mac"/>
    <property type="match status" value="1"/>
</dbReference>
<accession>A0A096B7Q5</accession>
<feature type="domain" description="Maltose/galactoside acetyltransferase" evidence="4">
    <location>
        <begin position="4"/>
        <end position="58"/>
    </location>
</feature>
<organism evidence="5 6">
    <name type="scientific">Flavonifractor plautii 1_3_50AFAA</name>
    <dbReference type="NCBI Taxonomy" id="742738"/>
    <lineage>
        <taxon>Bacteria</taxon>
        <taxon>Bacillati</taxon>
        <taxon>Bacillota</taxon>
        <taxon>Clostridia</taxon>
        <taxon>Eubacteriales</taxon>
        <taxon>Oscillospiraceae</taxon>
        <taxon>Flavonifractor</taxon>
    </lineage>
</organism>
<proteinExistence type="inferred from homology"/>
<name>A0A096B7Q5_FLAPL</name>
<evidence type="ECO:0000259" key="4">
    <source>
        <dbReference type="SMART" id="SM01266"/>
    </source>
</evidence>
<dbReference type="PANTHER" id="PTHR23416">
    <property type="entry name" value="SIALIC ACID SYNTHASE-RELATED"/>
    <property type="match status" value="1"/>
</dbReference>
<gene>
    <name evidence="5" type="ORF">HMPREF9460_02317</name>
</gene>
<protein>
    <recommendedName>
        <fullName evidence="4">Maltose/galactoside acetyltransferase domain-containing protein</fullName>
    </recommendedName>
</protein>
<evidence type="ECO:0000313" key="5">
    <source>
        <dbReference type="EMBL" id="KGF55031.1"/>
    </source>
</evidence>
<dbReference type="EMBL" id="ADLO01000068">
    <property type="protein sequence ID" value="KGF55031.1"/>
    <property type="molecule type" value="Genomic_DNA"/>
</dbReference>
<dbReference type="FunFam" id="2.160.10.10:FF:000025">
    <property type="entry name" value="Hexapeptide-repeat containing-acetyltransferase"/>
    <property type="match status" value="1"/>
</dbReference>
<comment type="similarity">
    <text evidence="1">Belongs to the transferase hexapeptide repeat family.</text>
</comment>
<dbReference type="Proteomes" id="UP000029585">
    <property type="component" value="Unassembled WGS sequence"/>
</dbReference>
<dbReference type="SUPFAM" id="SSF51161">
    <property type="entry name" value="Trimeric LpxA-like enzymes"/>
    <property type="match status" value="1"/>
</dbReference>
<keyword evidence="3" id="KW-0012">Acyltransferase</keyword>
<comment type="caution">
    <text evidence="5">The sequence shown here is derived from an EMBL/GenBank/DDBJ whole genome shotgun (WGS) entry which is preliminary data.</text>
</comment>